<evidence type="ECO:0000313" key="4">
    <source>
        <dbReference type="Proteomes" id="UP000620124"/>
    </source>
</evidence>
<accession>A0A8H7D559</accession>
<reference evidence="3" key="1">
    <citation type="submission" date="2020-05" db="EMBL/GenBank/DDBJ databases">
        <title>Mycena genomes resolve the evolution of fungal bioluminescence.</title>
        <authorList>
            <person name="Tsai I.J."/>
        </authorList>
    </citation>
    <scope>NUCLEOTIDE SEQUENCE</scope>
    <source>
        <strain evidence="3">CCC161011</strain>
    </source>
</reference>
<dbReference type="Proteomes" id="UP000620124">
    <property type="component" value="Unassembled WGS sequence"/>
</dbReference>
<evidence type="ECO:0000256" key="1">
    <source>
        <dbReference type="SAM" id="MobiDB-lite"/>
    </source>
</evidence>
<feature type="chain" id="PRO_5034180688" evidence="2">
    <location>
        <begin position="22"/>
        <end position="75"/>
    </location>
</feature>
<comment type="caution">
    <text evidence="3">The sequence shown here is derived from an EMBL/GenBank/DDBJ whole genome shotgun (WGS) entry which is preliminary data.</text>
</comment>
<sequence length="75" mass="8367">MFSASAIYLATGLMLAPMAKARRARGRGPLVQWLKITVVRLRHAINAARRAISAQTVQPQAVPEQNRSWGDRDRL</sequence>
<dbReference type="EMBL" id="JACAZI010000005">
    <property type="protein sequence ID" value="KAF7359742.1"/>
    <property type="molecule type" value="Genomic_DNA"/>
</dbReference>
<organism evidence="3 4">
    <name type="scientific">Mycena venus</name>
    <dbReference type="NCBI Taxonomy" id="2733690"/>
    <lineage>
        <taxon>Eukaryota</taxon>
        <taxon>Fungi</taxon>
        <taxon>Dikarya</taxon>
        <taxon>Basidiomycota</taxon>
        <taxon>Agaricomycotina</taxon>
        <taxon>Agaricomycetes</taxon>
        <taxon>Agaricomycetidae</taxon>
        <taxon>Agaricales</taxon>
        <taxon>Marasmiineae</taxon>
        <taxon>Mycenaceae</taxon>
        <taxon>Mycena</taxon>
    </lineage>
</organism>
<feature type="signal peptide" evidence="2">
    <location>
        <begin position="1"/>
        <end position="21"/>
    </location>
</feature>
<gene>
    <name evidence="3" type="ORF">MVEN_00698900</name>
</gene>
<evidence type="ECO:0000313" key="3">
    <source>
        <dbReference type="EMBL" id="KAF7359742.1"/>
    </source>
</evidence>
<feature type="region of interest" description="Disordered" evidence="1">
    <location>
        <begin position="56"/>
        <end position="75"/>
    </location>
</feature>
<evidence type="ECO:0000256" key="2">
    <source>
        <dbReference type="SAM" id="SignalP"/>
    </source>
</evidence>
<feature type="compositionally biased region" description="Polar residues" evidence="1">
    <location>
        <begin position="56"/>
        <end position="68"/>
    </location>
</feature>
<protein>
    <submittedName>
        <fullName evidence="3">Uncharacterized protein</fullName>
    </submittedName>
</protein>
<keyword evidence="4" id="KW-1185">Reference proteome</keyword>
<name>A0A8H7D559_9AGAR</name>
<keyword evidence="2" id="KW-0732">Signal</keyword>
<dbReference type="AlphaFoldDB" id="A0A8H7D559"/>
<proteinExistence type="predicted"/>